<comment type="caution">
    <text evidence="1">The sequence shown here is derived from an EMBL/GenBank/DDBJ whole genome shotgun (WGS) entry which is preliminary data.</text>
</comment>
<proteinExistence type="predicted"/>
<gene>
    <name evidence="1" type="ORF">C1N32_08340</name>
</gene>
<reference evidence="1 2" key="1">
    <citation type="submission" date="2018-01" db="EMBL/GenBank/DDBJ databases">
        <title>Draft genome sequences of six Vibrio diazotrophicus strains isolated from deep-sea sediments of the Baltic Sea.</title>
        <authorList>
            <person name="Castillo D."/>
            <person name="Vandieken V."/>
            <person name="Chiang O."/>
            <person name="Middelboe M."/>
        </authorList>
    </citation>
    <scope>NUCLEOTIDE SEQUENCE [LARGE SCALE GENOMIC DNA]</scope>
    <source>
        <strain evidence="1 2">60.27F</strain>
    </source>
</reference>
<dbReference type="EMBL" id="POSK01000004">
    <property type="protein sequence ID" value="PNI05381.1"/>
    <property type="molecule type" value="Genomic_DNA"/>
</dbReference>
<evidence type="ECO:0000313" key="1">
    <source>
        <dbReference type="EMBL" id="PNI05381.1"/>
    </source>
</evidence>
<protein>
    <recommendedName>
        <fullName evidence="3">Beta-ketoacyl synthase N-terminal domain-containing protein</fullName>
    </recommendedName>
</protein>
<dbReference type="Proteomes" id="UP000236449">
    <property type="component" value="Unassembled WGS sequence"/>
</dbReference>
<evidence type="ECO:0008006" key="3">
    <source>
        <dbReference type="Google" id="ProtNLM"/>
    </source>
</evidence>
<organism evidence="1 2">
    <name type="scientific">Vibrio diazotrophicus</name>
    <dbReference type="NCBI Taxonomy" id="685"/>
    <lineage>
        <taxon>Bacteria</taxon>
        <taxon>Pseudomonadati</taxon>
        <taxon>Pseudomonadota</taxon>
        <taxon>Gammaproteobacteria</taxon>
        <taxon>Vibrionales</taxon>
        <taxon>Vibrionaceae</taxon>
        <taxon>Vibrio</taxon>
    </lineage>
</organism>
<dbReference type="AlphaFoldDB" id="A0A2J8I4G8"/>
<sequence>MYIQQVSSFYVHRDLSVDIKQECKQVAPSYIRRTDRFIQLGILGVSGIKSVSTNTALYLVSGQGDLSVFCRSCEQRYIEKTPPKPVDFINSLSNTAGFYISKYLGLDSSNLNLSHQGFVVENALRLSDAKLRLNRESQILLGGIDELPSETSSPHSYIDLNDDVTIGEGSNWLLLSQEENNALAQVVHVSEMMDYDGFTRYLDSIVEPSYVAMSDRMDEVSRAKVMACEYLELFDVACDFYETNMLYTINQFVETRVGILQLINFLDGKYCVTKIKTEVSV</sequence>
<accession>A0A2J8I4G8</accession>
<name>A0A2J8I4G8_VIBDI</name>
<evidence type="ECO:0000313" key="2">
    <source>
        <dbReference type="Proteomes" id="UP000236449"/>
    </source>
</evidence>